<dbReference type="EMBL" id="CP038852">
    <property type="protein sequence ID" value="QIZ20822.1"/>
    <property type="molecule type" value="Genomic_DNA"/>
</dbReference>
<dbReference type="SUPFAM" id="SSF53335">
    <property type="entry name" value="S-adenosyl-L-methionine-dependent methyltransferases"/>
    <property type="match status" value="1"/>
</dbReference>
<dbReference type="Gene3D" id="3.40.50.150">
    <property type="entry name" value="Vaccinia Virus protein VP39"/>
    <property type="match status" value="1"/>
</dbReference>
<dbReference type="RefSeq" id="WP_168606701.1">
    <property type="nucleotide sequence ID" value="NZ_CP038852.1"/>
</dbReference>
<dbReference type="CDD" id="cd02440">
    <property type="entry name" value="AdoMet_MTases"/>
    <property type="match status" value="1"/>
</dbReference>
<dbReference type="GO" id="GO:0008168">
    <property type="term" value="F:methyltransferase activity"/>
    <property type="evidence" value="ECO:0007669"/>
    <property type="project" value="UniProtKB-KW"/>
</dbReference>
<keyword evidence="1" id="KW-0489">Methyltransferase</keyword>
<dbReference type="Proteomes" id="UP000501094">
    <property type="component" value="Chromosome"/>
</dbReference>
<protein>
    <submittedName>
        <fullName evidence="1">Class I SAM-dependent methyltransferase</fullName>
    </submittedName>
</protein>
<keyword evidence="1" id="KW-0808">Transferase</keyword>
<evidence type="ECO:0000313" key="2">
    <source>
        <dbReference type="Proteomes" id="UP000501094"/>
    </source>
</evidence>
<dbReference type="InterPro" id="IPR029063">
    <property type="entry name" value="SAM-dependent_MTases_sf"/>
</dbReference>
<keyword evidence="2" id="KW-1185">Reference proteome</keyword>
<dbReference type="Pfam" id="PF13489">
    <property type="entry name" value="Methyltransf_23"/>
    <property type="match status" value="1"/>
</dbReference>
<reference evidence="1 2" key="1">
    <citation type="journal article" date="2020" name="Nat. Microbiol.">
        <title>Lysogenic host-virus interactions in SAR11 marine bacteria.</title>
        <authorList>
            <person name="Morris R.M."/>
            <person name="Cain K.R."/>
            <person name="Hvorecny K.L."/>
            <person name="Kollman J.M."/>
        </authorList>
    </citation>
    <scope>NUCLEOTIDE SEQUENCE [LARGE SCALE GENOMIC DNA]</scope>
    <source>
        <strain evidence="1 2">NP1</strain>
    </source>
</reference>
<name>A0A6H1Q1M4_9PROT</name>
<gene>
    <name evidence="1" type="ORF">E5R92_03360</name>
</gene>
<dbReference type="AlphaFoldDB" id="A0A6H1Q1M4"/>
<sequence>MESKIFYEKEYLEYNPEWHINDSYFKFLEIKKIIKKNKLQFKNFCEVGCGAGKILVYLSKKYKNKFFYGYEISRKAYSMSDKKLKNVKYYNKILNKKKTFDIILCADVLEHVENPYKFLREIKKTSKYQILHIPLDLSINSIFRKSVLLKARKEVGHLHFYNKELILHDLQKLNFKVVDYFYTFNENIYTRGSWAQKLIATIRKLIFFVNRDLAVNFLGGFSLLILTK</sequence>
<proteinExistence type="predicted"/>
<organism evidence="1 2">
    <name type="scientific">Candidatus Pelagibacter giovannonii</name>
    <dbReference type="NCBI Taxonomy" id="2563896"/>
    <lineage>
        <taxon>Bacteria</taxon>
        <taxon>Pseudomonadati</taxon>
        <taxon>Pseudomonadota</taxon>
        <taxon>Alphaproteobacteria</taxon>
        <taxon>Candidatus Pelagibacterales</taxon>
        <taxon>Candidatus Pelagibacteraceae</taxon>
        <taxon>Candidatus Pelagibacter</taxon>
    </lineage>
</organism>
<dbReference type="GO" id="GO:0032259">
    <property type="term" value="P:methylation"/>
    <property type="evidence" value="ECO:0007669"/>
    <property type="project" value="UniProtKB-KW"/>
</dbReference>
<evidence type="ECO:0000313" key="1">
    <source>
        <dbReference type="EMBL" id="QIZ20822.1"/>
    </source>
</evidence>
<accession>A0A6H1Q1M4</accession>
<dbReference type="KEGG" id="peg:E5R92_03360"/>